<protein>
    <submittedName>
        <fullName evidence="2">Uncharacterized protein</fullName>
    </submittedName>
</protein>
<keyword evidence="1" id="KW-1133">Transmembrane helix</keyword>
<feature type="transmembrane region" description="Helical" evidence="1">
    <location>
        <begin position="84"/>
        <end position="105"/>
    </location>
</feature>
<gene>
    <name evidence="2" type="ORF">CA13_14440</name>
</gene>
<dbReference type="AlphaFoldDB" id="A0A5C5YY90"/>
<evidence type="ECO:0000256" key="1">
    <source>
        <dbReference type="SAM" id="Phobius"/>
    </source>
</evidence>
<keyword evidence="1" id="KW-0812">Transmembrane</keyword>
<name>A0A5C5YY90_9BACT</name>
<keyword evidence="1" id="KW-0472">Membrane</keyword>
<sequence>MNLLRMQPTFTVDLNVGADEAMVRIRESIRSLESLQYAKAAGDCAEFTVEPESRRFFSPHLSVQVSDTFDGSQLFGRFSPRPEIWTFFMFIYFVMACLIFFGAIYGYVQWSMKEQPWALLLVPISIVVIALLHFASLIGQGLSNDQMVKLRGQLDQTLASFSNESAMRETICKSDS</sequence>
<dbReference type="Proteomes" id="UP000315010">
    <property type="component" value="Unassembled WGS sequence"/>
</dbReference>
<comment type="caution">
    <text evidence="2">The sequence shown here is derived from an EMBL/GenBank/DDBJ whole genome shotgun (WGS) entry which is preliminary data.</text>
</comment>
<accession>A0A5C5YY90</accession>
<organism evidence="2 3">
    <name type="scientific">Novipirellula herctigrandis</name>
    <dbReference type="NCBI Taxonomy" id="2527986"/>
    <lineage>
        <taxon>Bacteria</taxon>
        <taxon>Pseudomonadati</taxon>
        <taxon>Planctomycetota</taxon>
        <taxon>Planctomycetia</taxon>
        <taxon>Pirellulales</taxon>
        <taxon>Pirellulaceae</taxon>
        <taxon>Novipirellula</taxon>
    </lineage>
</organism>
<evidence type="ECO:0000313" key="2">
    <source>
        <dbReference type="EMBL" id="TWT80032.1"/>
    </source>
</evidence>
<reference evidence="2 3" key="1">
    <citation type="submission" date="2019-02" db="EMBL/GenBank/DDBJ databases">
        <title>Deep-cultivation of Planctomycetes and their phenomic and genomic characterization uncovers novel biology.</title>
        <authorList>
            <person name="Wiegand S."/>
            <person name="Jogler M."/>
            <person name="Boedeker C."/>
            <person name="Pinto D."/>
            <person name="Vollmers J."/>
            <person name="Rivas-Marin E."/>
            <person name="Kohn T."/>
            <person name="Peeters S.H."/>
            <person name="Heuer A."/>
            <person name="Rast P."/>
            <person name="Oberbeckmann S."/>
            <person name="Bunk B."/>
            <person name="Jeske O."/>
            <person name="Meyerdierks A."/>
            <person name="Storesund J.E."/>
            <person name="Kallscheuer N."/>
            <person name="Luecker S."/>
            <person name="Lage O.M."/>
            <person name="Pohl T."/>
            <person name="Merkel B.J."/>
            <person name="Hornburger P."/>
            <person name="Mueller R.-W."/>
            <person name="Bruemmer F."/>
            <person name="Labrenz M."/>
            <person name="Spormann A.M."/>
            <person name="Op Den Camp H."/>
            <person name="Overmann J."/>
            <person name="Amann R."/>
            <person name="Jetten M.S.M."/>
            <person name="Mascher T."/>
            <person name="Medema M.H."/>
            <person name="Devos D.P."/>
            <person name="Kaster A.-K."/>
            <person name="Ovreas L."/>
            <person name="Rohde M."/>
            <person name="Galperin M.Y."/>
            <person name="Jogler C."/>
        </authorList>
    </citation>
    <scope>NUCLEOTIDE SEQUENCE [LARGE SCALE GENOMIC DNA]</scope>
    <source>
        <strain evidence="2 3">CA13</strain>
    </source>
</reference>
<dbReference type="EMBL" id="SJPJ01000001">
    <property type="protein sequence ID" value="TWT80032.1"/>
    <property type="molecule type" value="Genomic_DNA"/>
</dbReference>
<evidence type="ECO:0000313" key="3">
    <source>
        <dbReference type="Proteomes" id="UP000315010"/>
    </source>
</evidence>
<dbReference type="RefSeq" id="WP_419194009.1">
    <property type="nucleotide sequence ID" value="NZ_SJPJ01000001.1"/>
</dbReference>
<keyword evidence="3" id="KW-1185">Reference proteome</keyword>
<feature type="transmembrane region" description="Helical" evidence="1">
    <location>
        <begin position="117"/>
        <end position="139"/>
    </location>
</feature>
<proteinExistence type="predicted"/>